<name>A0A830I065_9CHLO</name>
<accession>A0A830I065</accession>
<organism evidence="2 3">
    <name type="scientific">Pycnococcus provasolii</name>
    <dbReference type="NCBI Taxonomy" id="41880"/>
    <lineage>
        <taxon>Eukaryota</taxon>
        <taxon>Viridiplantae</taxon>
        <taxon>Chlorophyta</taxon>
        <taxon>Pseudoscourfieldiophyceae</taxon>
        <taxon>Pseudoscourfieldiales</taxon>
        <taxon>Pycnococcaceae</taxon>
        <taxon>Pycnococcus</taxon>
    </lineage>
</organism>
<dbReference type="EMBL" id="BNJQ01000030">
    <property type="protein sequence ID" value="GHP10527.1"/>
    <property type="molecule type" value="Genomic_DNA"/>
</dbReference>
<feature type="compositionally biased region" description="Low complexity" evidence="1">
    <location>
        <begin position="32"/>
        <end position="41"/>
    </location>
</feature>
<feature type="region of interest" description="Disordered" evidence="1">
    <location>
        <begin position="21"/>
        <end position="45"/>
    </location>
</feature>
<evidence type="ECO:0000313" key="3">
    <source>
        <dbReference type="Proteomes" id="UP000660262"/>
    </source>
</evidence>
<evidence type="ECO:0000256" key="1">
    <source>
        <dbReference type="SAM" id="MobiDB-lite"/>
    </source>
</evidence>
<dbReference type="AlphaFoldDB" id="A0A830I065"/>
<protein>
    <submittedName>
        <fullName evidence="2">Uncharacterized protein</fullName>
    </submittedName>
</protein>
<reference evidence="2" key="1">
    <citation type="submission" date="2020-10" db="EMBL/GenBank/DDBJ databases">
        <title>Unveiling of a novel bifunctional photoreceptor, Dualchrome1, isolated from a cosmopolitan green alga.</title>
        <authorList>
            <person name="Suzuki S."/>
            <person name="Kawachi M."/>
        </authorList>
    </citation>
    <scope>NUCLEOTIDE SEQUENCE</scope>
    <source>
        <strain evidence="2">NIES 2893</strain>
    </source>
</reference>
<sequence length="633" mass="69236">MALRPSRPLTRHSCHAFFRRGNGGAFEPSPSPYSSSSPSSPARDDGAEVVIVDPWSDEHRGVLAMAAKRRMNCAPSISTRSKAESILDQLLEARDDTTALFATPLGAFALANASVMIAMAMTDDDDDDSEFTFINAPEDWTTPMTSFDEATANDEEMQDMHLLWLRHARFPRIGDAGDVDVQLSNLLTHCLCEHPPPSLLVHSLLPPASSTPSAWSANSLRRSSQSALPFVRSLVDVGAGGSLKAALKGHLDANLTKAEIKMLSDGGSAVHTSLEAARMRGVEYCAGAYALAVSLGMQRTATNNNSITEEQQIRIAAACYHALATAQGGAVLTDLLAQTDEAEARRSFAREAVAFAATRVDSIAKEDWPSPAFFTDDAVASLQGAATAAAANNAVSAVSESTNMLLARPAVFSTSSSDDAEDGWHTIQSVESALAFMFEEHRRNPSWSLKGRTPSRLAELSQTWGGAASALAALNSQGERFQRNHVGIRPTRFEEPVHIPELGDQAMALVRFEEILSSARLEAQGQLLGNCLRGEHNMGYNLEKYCRRARSGVSSYWSLEYMMYENGEANGERVHVALLVEIWNDERIIHQAEGPRPRAWPTQTAWELMRRWAKEEGLRPETGSWELDHWWLW</sequence>
<dbReference type="Proteomes" id="UP000660262">
    <property type="component" value="Unassembled WGS sequence"/>
</dbReference>
<evidence type="ECO:0000313" key="2">
    <source>
        <dbReference type="EMBL" id="GHP10527.1"/>
    </source>
</evidence>
<proteinExistence type="predicted"/>
<keyword evidence="3" id="KW-1185">Reference proteome</keyword>
<gene>
    <name evidence="2" type="ORF">PPROV_000925800</name>
</gene>
<comment type="caution">
    <text evidence="2">The sequence shown here is derived from an EMBL/GenBank/DDBJ whole genome shotgun (WGS) entry which is preliminary data.</text>
</comment>